<protein>
    <submittedName>
        <fullName evidence="3">Uncharacterized protein</fullName>
    </submittedName>
</protein>
<feature type="transmembrane region" description="Helical" evidence="2">
    <location>
        <begin position="33"/>
        <end position="53"/>
    </location>
</feature>
<organism evidence="3 4">
    <name type="scientific">Rothia dentocariosa</name>
    <dbReference type="NCBI Taxonomy" id="2047"/>
    <lineage>
        <taxon>Bacteria</taxon>
        <taxon>Bacillati</taxon>
        <taxon>Actinomycetota</taxon>
        <taxon>Actinomycetes</taxon>
        <taxon>Micrococcales</taxon>
        <taxon>Micrococcaceae</taxon>
        <taxon>Rothia</taxon>
    </lineage>
</organism>
<keyword evidence="2" id="KW-0472">Membrane</keyword>
<dbReference type="AlphaFoldDB" id="A0A2A8D7L0"/>
<evidence type="ECO:0000256" key="1">
    <source>
        <dbReference type="SAM" id="MobiDB-lite"/>
    </source>
</evidence>
<reference evidence="3" key="1">
    <citation type="submission" date="2017-10" db="EMBL/GenBank/DDBJ databases">
        <title>Kefir isolates.</title>
        <authorList>
            <person name="Kim Y."/>
            <person name="Blasche S."/>
        </authorList>
    </citation>
    <scope>NUCLEOTIDE SEQUENCE [LARGE SCALE GENOMIC DNA]</scope>
    <source>
        <strain evidence="3">OG2-2</strain>
    </source>
</reference>
<proteinExistence type="predicted"/>
<dbReference type="EMBL" id="PDEV01000001">
    <property type="protein sequence ID" value="PEN16982.1"/>
    <property type="molecule type" value="Genomic_DNA"/>
</dbReference>
<feature type="transmembrane region" description="Helical" evidence="2">
    <location>
        <begin position="7"/>
        <end position="27"/>
    </location>
</feature>
<accession>A0A2A8D7L0</accession>
<dbReference type="Proteomes" id="UP000219947">
    <property type="component" value="Unassembled WGS sequence"/>
</dbReference>
<evidence type="ECO:0000313" key="3">
    <source>
        <dbReference type="EMBL" id="PEN16982.1"/>
    </source>
</evidence>
<name>A0A2A8D7L0_9MICC</name>
<evidence type="ECO:0000256" key="2">
    <source>
        <dbReference type="SAM" id="Phobius"/>
    </source>
</evidence>
<dbReference type="RefSeq" id="WP_070662111.1">
    <property type="nucleotide sequence ID" value="NZ_CAURLQ010000004.1"/>
</dbReference>
<evidence type="ECO:0000313" key="4">
    <source>
        <dbReference type="Proteomes" id="UP000219947"/>
    </source>
</evidence>
<keyword evidence="2" id="KW-0812">Transmembrane</keyword>
<comment type="caution">
    <text evidence="3">The sequence shown here is derived from an EMBL/GenBank/DDBJ whole genome shotgun (WGS) entry which is preliminary data.</text>
</comment>
<keyword evidence="2" id="KW-1133">Transmembrane helix</keyword>
<keyword evidence="4" id="KW-1185">Reference proteome</keyword>
<gene>
    <name evidence="3" type="ORF">CRM92_02835</name>
</gene>
<feature type="region of interest" description="Disordered" evidence="1">
    <location>
        <begin position="67"/>
        <end position="121"/>
    </location>
</feature>
<sequence length="121" mass="13405">MTRRDVTFAAIMSAVALAVYIGVKVWLGGYWDWVTFVIWVLAALLFGFGIIYAKSFLIRMVDEMTEDGVTPSEGERRTGVGTGSERNSRAESIADAAVESSAEHAHHLGHQHHRRQESSNL</sequence>